<dbReference type="EMBL" id="JBHUHP010000009">
    <property type="protein sequence ID" value="MFD2091986.1"/>
    <property type="molecule type" value="Genomic_DNA"/>
</dbReference>
<dbReference type="InterPro" id="IPR046724">
    <property type="entry name" value="DUF6616"/>
</dbReference>
<evidence type="ECO:0000313" key="2">
    <source>
        <dbReference type="Proteomes" id="UP001597402"/>
    </source>
</evidence>
<name>A0ABW4X989_9ACTN</name>
<accession>A0ABW4X989</accession>
<protein>
    <submittedName>
        <fullName evidence="1">DUF6616 family protein</fullName>
    </submittedName>
</protein>
<comment type="caution">
    <text evidence="1">The sequence shown here is derived from an EMBL/GenBank/DDBJ whole genome shotgun (WGS) entry which is preliminary data.</text>
</comment>
<reference evidence="2" key="1">
    <citation type="journal article" date="2019" name="Int. J. Syst. Evol. Microbiol.">
        <title>The Global Catalogue of Microorganisms (GCM) 10K type strain sequencing project: providing services to taxonomists for standard genome sequencing and annotation.</title>
        <authorList>
            <consortium name="The Broad Institute Genomics Platform"/>
            <consortium name="The Broad Institute Genome Sequencing Center for Infectious Disease"/>
            <person name="Wu L."/>
            <person name="Ma J."/>
        </authorList>
    </citation>
    <scope>NUCLEOTIDE SEQUENCE [LARGE SCALE GENOMIC DNA]</scope>
    <source>
        <strain evidence="2">JCM 3338</strain>
    </source>
</reference>
<sequence length="111" mass="12497">MRIYVEQWRPTPAWLELDSEQRGKFMAQVGPDLQGVLEQGAEILALGAADPTTAHHVGKDYFAVWSFPSLELAREFERGIEAAGWYDYFEQVNLGGQAIPFEALVERLVEA</sequence>
<dbReference type="RefSeq" id="WP_376874953.1">
    <property type="nucleotide sequence ID" value="NZ_JBHUHP010000009.1"/>
</dbReference>
<evidence type="ECO:0000313" key="1">
    <source>
        <dbReference type="EMBL" id="MFD2091986.1"/>
    </source>
</evidence>
<proteinExistence type="predicted"/>
<gene>
    <name evidence="1" type="ORF">ACFSHS_10435</name>
</gene>
<keyword evidence="2" id="KW-1185">Reference proteome</keyword>
<dbReference type="Proteomes" id="UP001597402">
    <property type="component" value="Unassembled WGS sequence"/>
</dbReference>
<dbReference type="Pfam" id="PF20321">
    <property type="entry name" value="DUF6616"/>
    <property type="match status" value="1"/>
</dbReference>
<organism evidence="1 2">
    <name type="scientific">Blastococcus deserti</name>
    <dbReference type="NCBI Taxonomy" id="2259033"/>
    <lineage>
        <taxon>Bacteria</taxon>
        <taxon>Bacillati</taxon>
        <taxon>Actinomycetota</taxon>
        <taxon>Actinomycetes</taxon>
        <taxon>Geodermatophilales</taxon>
        <taxon>Geodermatophilaceae</taxon>
        <taxon>Blastococcus</taxon>
    </lineage>
</organism>